<accession>A0AAJ0FRX8</accession>
<dbReference type="Proteomes" id="UP001244011">
    <property type="component" value="Unassembled WGS sequence"/>
</dbReference>
<reference evidence="1" key="1">
    <citation type="submission" date="2023-06" db="EMBL/GenBank/DDBJ databases">
        <title>Genome-scale phylogeny and comparative genomics of the fungal order Sordariales.</title>
        <authorList>
            <consortium name="Lawrence Berkeley National Laboratory"/>
            <person name="Hensen N."/>
            <person name="Bonometti L."/>
            <person name="Westerberg I."/>
            <person name="Brannstrom I.O."/>
            <person name="Guillou S."/>
            <person name="Cros-Aarteil S."/>
            <person name="Calhoun S."/>
            <person name="Haridas S."/>
            <person name="Kuo A."/>
            <person name="Mondo S."/>
            <person name="Pangilinan J."/>
            <person name="Riley R."/>
            <person name="Labutti K."/>
            <person name="Andreopoulos B."/>
            <person name="Lipzen A."/>
            <person name="Chen C."/>
            <person name="Yanf M."/>
            <person name="Daum C."/>
            <person name="Ng V."/>
            <person name="Clum A."/>
            <person name="Steindorff A."/>
            <person name="Ohm R."/>
            <person name="Martin F."/>
            <person name="Silar P."/>
            <person name="Natvig D."/>
            <person name="Lalanne C."/>
            <person name="Gautier V."/>
            <person name="Ament-Velasquez S.L."/>
            <person name="Kruys A."/>
            <person name="Hutchinson M.I."/>
            <person name="Powell A.J."/>
            <person name="Barry K."/>
            <person name="Miller A.N."/>
            <person name="Grigoriev I.V."/>
            <person name="Debuchy R."/>
            <person name="Gladieux P."/>
            <person name="Thoren M.H."/>
            <person name="Johannesson H."/>
        </authorList>
    </citation>
    <scope>NUCLEOTIDE SEQUENCE</scope>
    <source>
        <strain evidence="1">8032-3</strain>
    </source>
</reference>
<sequence>MIPSLGLVVKYGANVTATETQTQMMVLRRLQGTVPVPEVFGYTEDGGQRFVYMS</sequence>
<evidence type="ECO:0000313" key="2">
    <source>
        <dbReference type="Proteomes" id="UP001244011"/>
    </source>
</evidence>
<protein>
    <submittedName>
        <fullName evidence="1">Uncharacterized protein</fullName>
    </submittedName>
</protein>
<organism evidence="1 2">
    <name type="scientific">Phialemonium atrogriseum</name>
    <dbReference type="NCBI Taxonomy" id="1093897"/>
    <lineage>
        <taxon>Eukaryota</taxon>
        <taxon>Fungi</taxon>
        <taxon>Dikarya</taxon>
        <taxon>Ascomycota</taxon>
        <taxon>Pezizomycotina</taxon>
        <taxon>Sordariomycetes</taxon>
        <taxon>Sordariomycetidae</taxon>
        <taxon>Cephalothecales</taxon>
        <taxon>Cephalothecaceae</taxon>
        <taxon>Phialemonium</taxon>
    </lineage>
</organism>
<dbReference type="Gene3D" id="3.30.200.20">
    <property type="entry name" value="Phosphorylase Kinase, domain 1"/>
    <property type="match status" value="1"/>
</dbReference>
<proteinExistence type="predicted"/>
<dbReference type="AlphaFoldDB" id="A0AAJ0FRX8"/>
<comment type="caution">
    <text evidence="1">The sequence shown here is derived from an EMBL/GenBank/DDBJ whole genome shotgun (WGS) entry which is preliminary data.</text>
</comment>
<gene>
    <name evidence="1" type="ORF">QBC33DRAFT_522312</name>
</gene>
<dbReference type="GeneID" id="85309720"/>
<dbReference type="EMBL" id="MU838997">
    <property type="protein sequence ID" value="KAK1772723.1"/>
    <property type="molecule type" value="Genomic_DNA"/>
</dbReference>
<name>A0AAJ0FRX8_9PEZI</name>
<evidence type="ECO:0000313" key="1">
    <source>
        <dbReference type="EMBL" id="KAK1772723.1"/>
    </source>
</evidence>
<dbReference type="RefSeq" id="XP_060288936.1">
    <property type="nucleotide sequence ID" value="XM_060426533.1"/>
</dbReference>
<keyword evidence="2" id="KW-1185">Reference proteome</keyword>